<comment type="caution">
    <text evidence="2">The sequence shown here is derived from an EMBL/GenBank/DDBJ whole genome shotgun (WGS) entry which is preliminary data.</text>
</comment>
<dbReference type="GO" id="GO:0007018">
    <property type="term" value="P:microtubule-based movement"/>
    <property type="evidence" value="ECO:0007669"/>
    <property type="project" value="InterPro"/>
</dbReference>
<dbReference type="EMBL" id="AAHK01011820">
    <property type="protein sequence ID" value="EAN80704.1"/>
    <property type="molecule type" value="Genomic_DNA"/>
</dbReference>
<dbReference type="Pfam" id="PF12775">
    <property type="entry name" value="AAA_7"/>
    <property type="match status" value="1"/>
</dbReference>
<evidence type="ECO:0000313" key="3">
    <source>
        <dbReference type="Proteomes" id="UP000002296"/>
    </source>
</evidence>
<dbReference type="InterPro" id="IPR027417">
    <property type="entry name" value="P-loop_NTPase"/>
</dbReference>
<dbReference type="Gene3D" id="1.10.472.130">
    <property type="match status" value="1"/>
</dbReference>
<dbReference type="InterPro" id="IPR041466">
    <property type="entry name" value="Dynein_AAA5_ext"/>
</dbReference>
<dbReference type="eggNOG" id="KOG3595">
    <property type="taxonomic scope" value="Eukaryota"/>
</dbReference>
<dbReference type="InterPro" id="IPR026983">
    <property type="entry name" value="DHC"/>
</dbReference>
<dbReference type="PANTHER" id="PTHR22878">
    <property type="entry name" value="DYNEIN HEAVY CHAIN 6, AXONEMAL-LIKE-RELATED"/>
    <property type="match status" value="1"/>
</dbReference>
<reference evidence="2 3" key="1">
    <citation type="journal article" date="2005" name="Science">
        <title>The genome sequence of Trypanosoma cruzi, etiologic agent of Chagas disease.</title>
        <authorList>
            <person name="El-Sayed N.M."/>
            <person name="Myler P.J."/>
            <person name="Bartholomeu D.C."/>
            <person name="Nilsson D."/>
            <person name="Aggarwal G."/>
            <person name="Tran A.N."/>
            <person name="Ghedin E."/>
            <person name="Worthey E.A."/>
            <person name="Delcher A.L."/>
            <person name="Blandin G."/>
            <person name="Westenberger S.J."/>
            <person name="Caler E."/>
            <person name="Cerqueira G.C."/>
            <person name="Branche C."/>
            <person name="Haas B."/>
            <person name="Anupama A."/>
            <person name="Arner E."/>
            <person name="Aslund L."/>
            <person name="Attipoe P."/>
            <person name="Bontempi E."/>
            <person name="Bringaud F."/>
            <person name="Burton P."/>
            <person name="Cadag E."/>
            <person name="Campbell D.A."/>
            <person name="Carrington M."/>
            <person name="Crabtree J."/>
            <person name="Darban H."/>
            <person name="da Silveira J.F."/>
            <person name="de Jong P."/>
            <person name="Edwards K."/>
            <person name="Englund P.T."/>
            <person name="Fazelina G."/>
            <person name="Feldblyum T."/>
            <person name="Ferella M."/>
            <person name="Frasch A.C."/>
            <person name="Gull K."/>
            <person name="Horn D."/>
            <person name="Hou L."/>
            <person name="Huang Y."/>
            <person name="Kindlund E."/>
            <person name="Klingbeil M."/>
            <person name="Kluge S."/>
            <person name="Koo H."/>
            <person name="Lacerda D."/>
            <person name="Levin M.J."/>
            <person name="Lorenzi H."/>
            <person name="Louie T."/>
            <person name="Machado C.R."/>
            <person name="McCulloch R."/>
            <person name="McKenna A."/>
            <person name="Mizuno Y."/>
            <person name="Mottram J.C."/>
            <person name="Nelson S."/>
            <person name="Ochaya S."/>
            <person name="Osoegawa K."/>
            <person name="Pai G."/>
            <person name="Parsons M."/>
            <person name="Pentony M."/>
            <person name="Pettersson U."/>
            <person name="Pop M."/>
            <person name="Ramirez J.L."/>
            <person name="Rinta J."/>
            <person name="Robertson L."/>
            <person name="Salzberg S.L."/>
            <person name="Sanchez D.O."/>
            <person name="Seyler A."/>
            <person name="Sharma R."/>
            <person name="Shetty J."/>
            <person name="Simpson A.J."/>
            <person name="Sisk E."/>
            <person name="Tammi M.T."/>
            <person name="Tarleton R."/>
            <person name="Teixeira S."/>
            <person name="Van Aken S."/>
            <person name="Vogt C."/>
            <person name="Ward P.N."/>
            <person name="Wickstead B."/>
            <person name="Wortman J."/>
            <person name="White O."/>
            <person name="Fraser C.M."/>
            <person name="Stuart K.D."/>
            <person name="Andersson B."/>
        </authorList>
    </citation>
    <scope>NUCLEOTIDE SEQUENCE [LARGE SCALE GENOMIC DNA]</scope>
    <source>
        <strain evidence="2 3">CL Brener</strain>
    </source>
</reference>
<evidence type="ECO:0000259" key="1">
    <source>
        <dbReference type="Pfam" id="PF17852"/>
    </source>
</evidence>
<dbReference type="AlphaFoldDB" id="Q4CKA2"/>
<dbReference type="KEGG" id="tcr:405179.10"/>
<dbReference type="Pfam" id="PF17852">
    <property type="entry name" value="Dynein_AAA_lid"/>
    <property type="match status" value="1"/>
</dbReference>
<name>Q4CKA2_TRYCC</name>
<dbReference type="GeneID" id="3531097"/>
<feature type="non-terminal residue" evidence="2">
    <location>
        <position position="353"/>
    </location>
</feature>
<dbReference type="Gene3D" id="1.20.920.30">
    <property type="match status" value="1"/>
</dbReference>
<organism evidence="2 3">
    <name type="scientific">Trypanosoma cruzi (strain CL Brener)</name>
    <dbReference type="NCBI Taxonomy" id="353153"/>
    <lineage>
        <taxon>Eukaryota</taxon>
        <taxon>Discoba</taxon>
        <taxon>Euglenozoa</taxon>
        <taxon>Kinetoplastea</taxon>
        <taxon>Metakinetoplastina</taxon>
        <taxon>Trypanosomatida</taxon>
        <taxon>Trypanosomatidae</taxon>
        <taxon>Trypanosoma</taxon>
        <taxon>Schizotrypanum</taxon>
    </lineage>
</organism>
<dbReference type="PANTHER" id="PTHR22878:SF68">
    <property type="entry name" value="DYNEIN HEAVY CHAIN 6, AXONEMAL-LIKE"/>
    <property type="match status" value="1"/>
</dbReference>
<feature type="domain" description="Dynein heavy chain AAA 5 extension" evidence="1">
    <location>
        <begin position="10"/>
        <end position="135"/>
    </location>
</feature>
<dbReference type="Gene3D" id="3.40.50.300">
    <property type="entry name" value="P-loop containing nucleotide triphosphate hydrolases"/>
    <property type="match status" value="1"/>
</dbReference>
<dbReference type="Proteomes" id="UP000002296">
    <property type="component" value="Unassembled WGS sequence"/>
</dbReference>
<dbReference type="GO" id="GO:0045505">
    <property type="term" value="F:dynein intermediate chain binding"/>
    <property type="evidence" value="ECO:0007669"/>
    <property type="project" value="InterPro"/>
</dbReference>
<dbReference type="InParanoid" id="Q4CKA2"/>
<proteinExistence type="predicted"/>
<feature type="non-terminal residue" evidence="2">
    <location>
        <position position="1"/>
    </location>
</feature>
<protein>
    <submittedName>
        <fullName evidence="2">Dynein heavy chain, putative</fullName>
    </submittedName>
</protein>
<accession>Q4CKA2</accession>
<dbReference type="PaxDb" id="353153-Q4CKA2"/>
<dbReference type="GO" id="GO:0051959">
    <property type="term" value="F:dynein light intermediate chain binding"/>
    <property type="evidence" value="ECO:0007669"/>
    <property type="project" value="InterPro"/>
</dbReference>
<evidence type="ECO:0000313" key="2">
    <source>
        <dbReference type="EMBL" id="EAN80704.1"/>
    </source>
</evidence>
<gene>
    <name evidence="2" type="ORF">Tc00.1047053405179.10</name>
</gene>
<sequence>HTWINLSSLFAANLKEYVPSTNIGLVHSFFRVMDGYIQSFAVPKPQPGQPVMSPERAEILEKCITPLFFMSVIWSLGATCDEGSREKFSDMLRTVAQGNNHADSLPAEGLVYDYCFVYSAVPEDEEQPRWVHWDDLCDTCEIGRMTKFEDVMVPTIDNTRQKYVLQHLLTQKVNVVAVGPTGTGKTVSVSDLVLGGLPDRFLGLTFTFSPQTKAGVLQNSLMSKFDKRRSHVFGAPIGKHFVVFIDDANLPQKERYGAQPPLELLRQLLGHGGFYNFTGGIRWNAIIDTSFVMAMGPPGGSRTQVSNRLMRYLNYVSFPEMSEVSKRTILNTILKGGLSQRGVKSEVIDLSSK</sequence>
<dbReference type="SUPFAM" id="SSF52540">
    <property type="entry name" value="P-loop containing nucleoside triphosphate hydrolases"/>
    <property type="match status" value="1"/>
</dbReference>
<dbReference type="STRING" id="353153.Q4CKA2"/>
<dbReference type="GO" id="GO:0030286">
    <property type="term" value="C:dynein complex"/>
    <property type="evidence" value="ECO:0007669"/>
    <property type="project" value="InterPro"/>
</dbReference>
<dbReference type="RefSeq" id="XP_802150.1">
    <property type="nucleotide sequence ID" value="XM_797057.1"/>
</dbReference>
<dbReference type="SMR" id="Q4CKA2"/>
<keyword evidence="3" id="KW-1185">Reference proteome</keyword>